<organism evidence="2">
    <name type="scientific">Siphoviridae sp. ctiuu37</name>
    <dbReference type="NCBI Taxonomy" id="2825628"/>
    <lineage>
        <taxon>Viruses</taxon>
        <taxon>Duplodnaviria</taxon>
        <taxon>Heunggongvirae</taxon>
        <taxon>Uroviricota</taxon>
        <taxon>Caudoviricetes</taxon>
    </lineage>
</organism>
<protein>
    <submittedName>
        <fullName evidence="2">Helix-turn-helix domain protein</fullName>
    </submittedName>
</protein>
<name>A0A8S5V7K1_9CAUD</name>
<sequence>MKILIQDIIYKRNLTLRQAALLTGIPKSTLEDICSGRMPRIDTMESIAKGLKVRITDLFDSPYK</sequence>
<dbReference type="SUPFAM" id="SSF47413">
    <property type="entry name" value="lambda repressor-like DNA-binding domains"/>
    <property type="match status" value="1"/>
</dbReference>
<dbReference type="PROSITE" id="PS50943">
    <property type="entry name" value="HTH_CROC1"/>
    <property type="match status" value="1"/>
</dbReference>
<dbReference type="InterPro" id="IPR010982">
    <property type="entry name" value="Lambda_DNA-bd_dom_sf"/>
</dbReference>
<dbReference type="CDD" id="cd00093">
    <property type="entry name" value="HTH_XRE"/>
    <property type="match status" value="1"/>
</dbReference>
<feature type="domain" description="HTH cro/C1-type" evidence="1">
    <location>
        <begin position="11"/>
        <end position="58"/>
    </location>
</feature>
<dbReference type="EMBL" id="BK016214">
    <property type="protein sequence ID" value="DAG02722.1"/>
    <property type="molecule type" value="Genomic_DNA"/>
</dbReference>
<evidence type="ECO:0000313" key="2">
    <source>
        <dbReference type="EMBL" id="DAG02722.1"/>
    </source>
</evidence>
<proteinExistence type="predicted"/>
<dbReference type="Pfam" id="PF01381">
    <property type="entry name" value="HTH_3"/>
    <property type="match status" value="1"/>
</dbReference>
<reference evidence="2" key="1">
    <citation type="journal article" date="2021" name="Proc. Natl. Acad. Sci. U.S.A.">
        <title>A Catalog of Tens of Thousands of Viruses from Human Metagenomes Reveals Hidden Associations with Chronic Diseases.</title>
        <authorList>
            <person name="Tisza M.J."/>
            <person name="Buck C.B."/>
        </authorList>
    </citation>
    <scope>NUCLEOTIDE SEQUENCE</scope>
    <source>
        <strain evidence="2">Ctiuu37</strain>
    </source>
</reference>
<evidence type="ECO:0000259" key="1">
    <source>
        <dbReference type="PROSITE" id="PS50943"/>
    </source>
</evidence>
<dbReference type="GO" id="GO:0003677">
    <property type="term" value="F:DNA binding"/>
    <property type="evidence" value="ECO:0007669"/>
    <property type="project" value="InterPro"/>
</dbReference>
<accession>A0A8S5V7K1</accession>
<dbReference type="SMART" id="SM00530">
    <property type="entry name" value="HTH_XRE"/>
    <property type="match status" value="1"/>
</dbReference>
<dbReference type="InterPro" id="IPR001387">
    <property type="entry name" value="Cro/C1-type_HTH"/>
</dbReference>
<dbReference type="Gene3D" id="1.10.260.40">
    <property type="entry name" value="lambda repressor-like DNA-binding domains"/>
    <property type="match status" value="1"/>
</dbReference>